<dbReference type="SUPFAM" id="SSF52266">
    <property type="entry name" value="SGNH hydrolase"/>
    <property type="match status" value="1"/>
</dbReference>
<comment type="similarity">
    <text evidence="2">Belongs to the glycosyl hydrolase 20 family.</text>
</comment>
<dbReference type="InterPro" id="IPR013830">
    <property type="entry name" value="SGNH_hydro"/>
</dbReference>
<gene>
    <name evidence="10" type="ORF">GCM10022246_01150</name>
</gene>
<keyword evidence="11" id="KW-1185">Reference proteome</keyword>
<evidence type="ECO:0000256" key="2">
    <source>
        <dbReference type="ARBA" id="ARBA00006285"/>
    </source>
</evidence>
<dbReference type="PANTHER" id="PTHR22600:SF57">
    <property type="entry name" value="BETA-N-ACETYLHEXOSAMINIDASE"/>
    <property type="match status" value="1"/>
</dbReference>
<feature type="domain" description="SGNH hydrolase-type esterase" evidence="9">
    <location>
        <begin position="54"/>
        <end position="213"/>
    </location>
</feature>
<dbReference type="Pfam" id="PF02838">
    <property type="entry name" value="Glyco_hydro_20b"/>
    <property type="match status" value="1"/>
</dbReference>
<evidence type="ECO:0000313" key="10">
    <source>
        <dbReference type="EMBL" id="GAA3950396.1"/>
    </source>
</evidence>
<dbReference type="InterPro" id="IPR025705">
    <property type="entry name" value="Beta_hexosaminidase_sua/sub"/>
</dbReference>
<protein>
    <recommendedName>
        <fullName evidence="3">beta-N-acetylhexosaminidase</fullName>
        <ecNumber evidence="3">3.2.1.52</ecNumber>
    </recommendedName>
</protein>
<keyword evidence="5" id="KW-0326">Glycosidase</keyword>
<dbReference type="SUPFAM" id="SSF51445">
    <property type="entry name" value="(Trans)glycosidases"/>
    <property type="match status" value="1"/>
</dbReference>
<comment type="caution">
    <text evidence="10">The sequence shown here is derived from an EMBL/GenBank/DDBJ whole genome shotgun (WGS) entry which is preliminary data.</text>
</comment>
<dbReference type="InterPro" id="IPR015883">
    <property type="entry name" value="Glyco_hydro_20_cat"/>
</dbReference>
<feature type="signal peptide" evidence="6">
    <location>
        <begin position="1"/>
        <end position="19"/>
    </location>
</feature>
<dbReference type="RefSeq" id="WP_344764121.1">
    <property type="nucleotide sequence ID" value="NZ_BAABAK010000001.1"/>
</dbReference>
<sequence>MLKYSLALLLLVFSVTGFAQVVLPSYPQVTFPTYYWQKSTQFQLLPNKEKPVLFVGDSLTDGGEWSALFENENILNFGISGETSAGIINRMPEIVKRRPSKIFLMIGINDLSREISVDSIFFNTSLIIKYLKENSPGTEIFVQSVLPVNDIFKTFTAHTSKRYSIEKLNLKLSDSAEFLDYQFLNLYPSFVGEKGRLNSDFTNDGLHLTGAGYILWKNLIYPHLRGLEAEPALIPRPKQLTKGKGAFPIFRVKSIYYQNDSLFNEAAAMKQMLSHRGISVSLNKNIRADAKPAIRLEISEKYNKDPEAYHLHISAQNLVISAAGKAGIYYGLQTLIQLMRGGDFVEAVDIEDSPAFKWRGYMVDVGRNYQSIALLKTQIDKMAFYKLNVFHLHLTEDIAWRLEIKRYPELTRPEFMERNKGMYYTQNEIKDLISYAKARHILLVPEIDMPGHSAAFKRAMKTDMQSDSGLAIVKNILKEICETYDFPFIHIGADEVKITNKDFLPSISAFLKSLNKKVIGWEPGGNFAPSTIRQLWMDDAAVTSDQGKIQYIDSRHLYLNHMDPLESVVTIFNRQLAGVDTGSQQALGATLCLWPDRAVEKQEDLISMNGVFPAMLAFAERCWVGNGYKDWVANIGLNGQQALDDFKAFEKRLMDHKRFFFIELPFPYLKQSDLKWQLYGPYENNANLSQKFNPELKKSELDSNVSQTAIGGTIILRHWWAPKIKGVLKDPKENTTWYATCNVWSERDSVKKFWIGFNNFSRSQAVDTPPAGQWDNHQSQIWINGELILPPNWLHAGQKGNLEIPLIDEGYEYRTPALVKLKRGLNKILVKVPIGKFAGKNWNNPEKWMFTCVELE</sequence>
<dbReference type="EMBL" id="BAABAK010000001">
    <property type="protein sequence ID" value="GAA3950396.1"/>
    <property type="molecule type" value="Genomic_DNA"/>
</dbReference>
<dbReference type="PROSITE" id="PS01098">
    <property type="entry name" value="LIPASE_GDSL_SER"/>
    <property type="match status" value="1"/>
</dbReference>
<keyword evidence="6" id="KW-0732">Signal</keyword>
<feature type="chain" id="PRO_5046297572" description="beta-N-acetylhexosaminidase" evidence="6">
    <location>
        <begin position="20"/>
        <end position="856"/>
    </location>
</feature>
<evidence type="ECO:0000256" key="4">
    <source>
        <dbReference type="ARBA" id="ARBA00022801"/>
    </source>
</evidence>
<dbReference type="InterPro" id="IPR008265">
    <property type="entry name" value="Lipase_GDSL_AS"/>
</dbReference>
<reference evidence="11" key="1">
    <citation type="journal article" date="2019" name="Int. J. Syst. Evol. Microbiol.">
        <title>The Global Catalogue of Microorganisms (GCM) 10K type strain sequencing project: providing services to taxonomists for standard genome sequencing and annotation.</title>
        <authorList>
            <consortium name="The Broad Institute Genomics Platform"/>
            <consortium name="The Broad Institute Genome Sequencing Center for Infectious Disease"/>
            <person name="Wu L."/>
            <person name="Ma J."/>
        </authorList>
    </citation>
    <scope>NUCLEOTIDE SEQUENCE [LARGE SCALE GENOMIC DNA]</scope>
    <source>
        <strain evidence="11">JCM 17338</strain>
    </source>
</reference>
<evidence type="ECO:0000256" key="5">
    <source>
        <dbReference type="ARBA" id="ARBA00023295"/>
    </source>
</evidence>
<dbReference type="InterPro" id="IPR017853">
    <property type="entry name" value="GH"/>
</dbReference>
<feature type="domain" description="Glycoside hydrolase family 20 catalytic" evidence="7">
    <location>
        <begin position="356"/>
        <end position="462"/>
    </location>
</feature>
<feature type="domain" description="Beta-hexosaminidase bacterial type N-terminal" evidence="8">
    <location>
        <begin position="231"/>
        <end position="352"/>
    </location>
</feature>
<dbReference type="Gene3D" id="3.40.50.1110">
    <property type="entry name" value="SGNH hydrolase"/>
    <property type="match status" value="1"/>
</dbReference>
<evidence type="ECO:0000259" key="9">
    <source>
        <dbReference type="Pfam" id="PF13472"/>
    </source>
</evidence>
<dbReference type="InterPro" id="IPR029018">
    <property type="entry name" value="Hex-like_dom2"/>
</dbReference>
<evidence type="ECO:0000259" key="7">
    <source>
        <dbReference type="Pfam" id="PF00728"/>
    </source>
</evidence>
<dbReference type="Proteomes" id="UP001501081">
    <property type="component" value="Unassembled WGS sequence"/>
</dbReference>
<evidence type="ECO:0000256" key="3">
    <source>
        <dbReference type="ARBA" id="ARBA00012663"/>
    </source>
</evidence>
<comment type="catalytic activity">
    <reaction evidence="1">
        <text>Hydrolysis of terminal non-reducing N-acetyl-D-hexosamine residues in N-acetyl-beta-D-hexosaminides.</text>
        <dbReference type="EC" id="3.2.1.52"/>
    </reaction>
</comment>
<name>A0ABP7NMJ1_9SPHI</name>
<evidence type="ECO:0000256" key="1">
    <source>
        <dbReference type="ARBA" id="ARBA00001231"/>
    </source>
</evidence>
<dbReference type="PRINTS" id="PR00738">
    <property type="entry name" value="GLHYDRLASE20"/>
</dbReference>
<dbReference type="Gene3D" id="3.30.379.10">
    <property type="entry name" value="Chitobiase/beta-hexosaminidase domain 2-like"/>
    <property type="match status" value="1"/>
</dbReference>
<dbReference type="EC" id="3.2.1.52" evidence="3"/>
<accession>A0ABP7NMJ1</accession>
<dbReference type="InterPro" id="IPR015882">
    <property type="entry name" value="HEX_bac_N"/>
</dbReference>
<keyword evidence="4" id="KW-0378">Hydrolase</keyword>
<dbReference type="Pfam" id="PF13472">
    <property type="entry name" value="Lipase_GDSL_2"/>
    <property type="match status" value="1"/>
</dbReference>
<evidence type="ECO:0000259" key="8">
    <source>
        <dbReference type="Pfam" id="PF02838"/>
    </source>
</evidence>
<dbReference type="Gene3D" id="3.20.20.80">
    <property type="entry name" value="Glycosidases"/>
    <property type="match status" value="1"/>
</dbReference>
<evidence type="ECO:0000313" key="11">
    <source>
        <dbReference type="Proteomes" id="UP001501081"/>
    </source>
</evidence>
<proteinExistence type="inferred from homology"/>
<dbReference type="Pfam" id="PF00728">
    <property type="entry name" value="Glyco_hydro_20"/>
    <property type="match status" value="1"/>
</dbReference>
<organism evidence="10 11">
    <name type="scientific">Pedobacter ginsengiterrae</name>
    <dbReference type="NCBI Taxonomy" id="871696"/>
    <lineage>
        <taxon>Bacteria</taxon>
        <taxon>Pseudomonadati</taxon>
        <taxon>Bacteroidota</taxon>
        <taxon>Sphingobacteriia</taxon>
        <taxon>Sphingobacteriales</taxon>
        <taxon>Sphingobacteriaceae</taxon>
        <taxon>Pedobacter</taxon>
    </lineage>
</organism>
<dbReference type="SUPFAM" id="SSF55545">
    <property type="entry name" value="beta-N-acetylhexosaminidase-like domain"/>
    <property type="match status" value="1"/>
</dbReference>
<dbReference type="InterPro" id="IPR036514">
    <property type="entry name" value="SGNH_hydro_sf"/>
</dbReference>
<evidence type="ECO:0000256" key="6">
    <source>
        <dbReference type="SAM" id="SignalP"/>
    </source>
</evidence>
<dbReference type="PANTHER" id="PTHR22600">
    <property type="entry name" value="BETA-HEXOSAMINIDASE"/>
    <property type="match status" value="1"/>
</dbReference>